<reference evidence="2" key="1">
    <citation type="submission" date="2016-10" db="EMBL/GenBank/DDBJ databases">
        <authorList>
            <person name="Varghese N."/>
            <person name="Submissions S."/>
        </authorList>
    </citation>
    <scope>NUCLEOTIDE SEQUENCE [LARGE SCALE GENOMIC DNA]</scope>
    <source>
        <strain evidence="2">DSM 24499</strain>
    </source>
</reference>
<dbReference type="Gene3D" id="1.10.10.10">
    <property type="entry name" value="Winged helix-like DNA-binding domain superfamily/Winged helix DNA-binding domain"/>
    <property type="match status" value="1"/>
</dbReference>
<keyword evidence="2" id="KW-1185">Reference proteome</keyword>
<dbReference type="AlphaFoldDB" id="A0A1I1KUB0"/>
<sequence length="214" mass="24244">MENNISDNERAVSILKNKGEQTIKELAQELKVTTEGARFQLLKLSNEGFVKSESRSKGRGRPQQVWSLTAKGHARFPDTHSGLTVKLIEKIKQNLGEEALNQIIFAAGEDNILRYKKNIDSTDSLENKLEQLAEIRTKEGYMARFEKEEDGSFMLIENHCPICEAAKTCQGFCKSELNTFKKVLGENIQIKRVNHILAGARRCAYKIEEETVKV</sequence>
<dbReference type="SUPFAM" id="SSF46785">
    <property type="entry name" value="Winged helix' DNA-binding domain"/>
    <property type="match status" value="1"/>
</dbReference>
<evidence type="ECO:0000313" key="1">
    <source>
        <dbReference type="EMBL" id="SFC64369.1"/>
    </source>
</evidence>
<accession>A0A1I1KUB0</accession>
<dbReference type="Proteomes" id="UP000199438">
    <property type="component" value="Unassembled WGS sequence"/>
</dbReference>
<organism evidence="1 2">
    <name type="scientific">Zunongwangia mangrovi</name>
    <dbReference type="NCBI Taxonomy" id="1334022"/>
    <lineage>
        <taxon>Bacteria</taxon>
        <taxon>Pseudomonadati</taxon>
        <taxon>Bacteroidota</taxon>
        <taxon>Flavobacteriia</taxon>
        <taxon>Flavobacteriales</taxon>
        <taxon>Flavobacteriaceae</taxon>
        <taxon>Zunongwangia</taxon>
    </lineage>
</organism>
<evidence type="ECO:0000313" key="2">
    <source>
        <dbReference type="Proteomes" id="UP000199438"/>
    </source>
</evidence>
<name>A0A1I1KUB0_9FLAO</name>
<dbReference type="EMBL" id="FOKV01000006">
    <property type="protein sequence ID" value="SFC64369.1"/>
    <property type="molecule type" value="Genomic_DNA"/>
</dbReference>
<dbReference type="RefSeq" id="WP_092543592.1">
    <property type="nucleotide sequence ID" value="NZ_FOKV01000006.1"/>
</dbReference>
<dbReference type="OrthoDB" id="155998at2"/>
<protein>
    <submittedName>
        <fullName evidence="1">Transcriptional regulator</fullName>
    </submittedName>
</protein>
<dbReference type="InterPro" id="IPR036388">
    <property type="entry name" value="WH-like_DNA-bd_sf"/>
</dbReference>
<dbReference type="STRING" id="1334022.SAMN04487907_106163"/>
<dbReference type="InterPro" id="IPR036390">
    <property type="entry name" value="WH_DNA-bd_sf"/>
</dbReference>
<gene>
    <name evidence="1" type="ORF">SAMN04487907_106163</name>
</gene>
<proteinExistence type="predicted"/>